<proteinExistence type="predicted"/>
<evidence type="ECO:0000313" key="2">
    <source>
        <dbReference type="Proteomes" id="UP000095409"/>
    </source>
</evidence>
<organism evidence="1 2">
    <name type="scientific">Blautia obeum</name>
    <dbReference type="NCBI Taxonomy" id="40520"/>
    <lineage>
        <taxon>Bacteria</taxon>
        <taxon>Bacillati</taxon>
        <taxon>Bacillota</taxon>
        <taxon>Clostridia</taxon>
        <taxon>Lachnospirales</taxon>
        <taxon>Lachnospiraceae</taxon>
        <taxon>Blautia</taxon>
    </lineage>
</organism>
<dbReference type="RefSeq" id="WP_055066674.1">
    <property type="nucleotide sequence ID" value="NZ_CYZD01000029.1"/>
</dbReference>
<protein>
    <submittedName>
        <fullName evidence="1">Uncharacterized protein</fullName>
    </submittedName>
</protein>
<gene>
    <name evidence="1" type="ORF">ERS852394_03088</name>
</gene>
<sequence>MKSNIEMKMELMERRQAVHANKIQALMLMITVMQIPEKEKNRKILKAVRVSTALLWLLTYVEDLVLMIRKNYSCELPRS</sequence>
<name>A0A174I7F6_9FIRM</name>
<dbReference type="AlphaFoldDB" id="A0A174I7F6"/>
<accession>A0A174I7F6</accession>
<reference evidence="1 2" key="1">
    <citation type="submission" date="2015-09" db="EMBL/GenBank/DDBJ databases">
        <authorList>
            <consortium name="Pathogen Informatics"/>
        </authorList>
    </citation>
    <scope>NUCLEOTIDE SEQUENCE [LARGE SCALE GENOMIC DNA]</scope>
    <source>
        <strain evidence="1 2">2789STDY5608837</strain>
    </source>
</reference>
<dbReference type="EMBL" id="CYZD01000029">
    <property type="protein sequence ID" value="CUO81328.1"/>
    <property type="molecule type" value="Genomic_DNA"/>
</dbReference>
<dbReference type="Proteomes" id="UP000095409">
    <property type="component" value="Unassembled WGS sequence"/>
</dbReference>
<evidence type="ECO:0000313" key="1">
    <source>
        <dbReference type="EMBL" id="CUO81328.1"/>
    </source>
</evidence>